<evidence type="ECO:0000256" key="5">
    <source>
        <dbReference type="ARBA" id="ARBA00022692"/>
    </source>
</evidence>
<dbReference type="Pfam" id="PF12698">
    <property type="entry name" value="ABC2_membrane_3"/>
    <property type="match status" value="1"/>
</dbReference>
<dbReference type="GO" id="GO:0140359">
    <property type="term" value="F:ABC-type transporter activity"/>
    <property type="evidence" value="ECO:0007669"/>
    <property type="project" value="InterPro"/>
</dbReference>
<evidence type="ECO:0000256" key="8">
    <source>
        <dbReference type="SAM" id="Phobius"/>
    </source>
</evidence>
<feature type="domain" description="ABC transmembrane type-2" evidence="9">
    <location>
        <begin position="166"/>
        <end position="423"/>
    </location>
</feature>
<feature type="transmembrane region" description="Helical" evidence="8">
    <location>
        <begin position="311"/>
        <end position="332"/>
    </location>
</feature>
<protein>
    <submittedName>
        <fullName evidence="10">ABC transporter</fullName>
    </submittedName>
    <submittedName>
        <fullName evidence="11">ABC-2 type transport system permease protein</fullName>
    </submittedName>
</protein>
<evidence type="ECO:0000313" key="11">
    <source>
        <dbReference type="EMBL" id="SEI63361.1"/>
    </source>
</evidence>
<dbReference type="PANTHER" id="PTHR30294:SF38">
    <property type="entry name" value="TRANSPORT PERMEASE PROTEIN"/>
    <property type="match status" value="1"/>
</dbReference>
<dbReference type="Proteomes" id="UP000076630">
    <property type="component" value="Unassembled WGS sequence"/>
</dbReference>
<dbReference type="EMBL" id="FNYS01000002">
    <property type="protein sequence ID" value="SEI63361.1"/>
    <property type="molecule type" value="Genomic_DNA"/>
</dbReference>
<keyword evidence="3" id="KW-0813">Transport</keyword>
<evidence type="ECO:0000256" key="2">
    <source>
        <dbReference type="ARBA" id="ARBA00007783"/>
    </source>
</evidence>
<name>A0A161UUF5_9FLAO</name>
<organism evidence="10 12">
    <name type="scientific">Myroides marinus</name>
    <dbReference type="NCBI Taxonomy" id="703342"/>
    <lineage>
        <taxon>Bacteria</taxon>
        <taxon>Pseudomonadati</taxon>
        <taxon>Bacteroidota</taxon>
        <taxon>Flavobacteriia</taxon>
        <taxon>Flavobacteriales</taxon>
        <taxon>Flavobacteriaceae</taxon>
        <taxon>Myroides</taxon>
    </lineage>
</organism>
<reference evidence="10 12" key="1">
    <citation type="submission" date="2016-01" db="EMBL/GenBank/DDBJ databases">
        <title>Whole genome sequencing of Myroides marinus L41.</title>
        <authorList>
            <person name="Hong K.W."/>
        </authorList>
    </citation>
    <scope>NUCLEOTIDE SEQUENCE [LARGE SCALE GENOMIC DNA]</scope>
    <source>
        <strain evidence="10 12">L41</strain>
    </source>
</reference>
<evidence type="ECO:0000313" key="10">
    <source>
        <dbReference type="EMBL" id="KZE81441.1"/>
    </source>
</evidence>
<dbReference type="Gene3D" id="3.40.1710.10">
    <property type="entry name" value="abc type-2 transporter like domain"/>
    <property type="match status" value="1"/>
</dbReference>
<comment type="similarity">
    <text evidence="2">Belongs to the ABC-2 integral membrane protein family.</text>
</comment>
<keyword evidence="4" id="KW-1003">Cell membrane</keyword>
<feature type="transmembrane region" description="Helical" evidence="8">
    <location>
        <begin position="12"/>
        <end position="39"/>
    </location>
</feature>
<dbReference type="InterPro" id="IPR013525">
    <property type="entry name" value="ABC2_TM"/>
</dbReference>
<evidence type="ECO:0000256" key="7">
    <source>
        <dbReference type="ARBA" id="ARBA00023136"/>
    </source>
</evidence>
<keyword evidence="12" id="KW-1185">Reference proteome</keyword>
<feature type="transmembrane region" description="Helical" evidence="8">
    <location>
        <begin position="274"/>
        <end position="299"/>
    </location>
</feature>
<evidence type="ECO:0000256" key="3">
    <source>
        <dbReference type="ARBA" id="ARBA00022448"/>
    </source>
</evidence>
<sequence length="426" mass="47632">MYKLWMNIRKEFLLLIRDFGGLAILFVMPVFLVITVTLIQNNTYENITNQKMEILLVDLDCGEIANKLVSEVRGSGTFEFINTLDNNPLTEQTAKEAVRKGQYQLAIVIPEHLSSSLTERIDGNVNRVLAHFVDGDTLSTTTPFTPKEVKLYFDPALQTSFKEGIKGAIDKIVATIENKTIYSAFASQLSESDEPQELFAQENLISFKEIAPKDEEYNKIPNAVQHNVPAWSLFAIFFIIVPLSMNIVKEKNQGTNIRLYTMPTSPIITLGGKVITYLVICLLQFYLIILVGKFVFPLIGLASFEFSSNLLGLTIVTLFSGLAAVSLGVLLGTIAKTQEQSSPFGATFVVILAAVSGVWVPTFAMPSFMQYIAKASPMNWALEGYYTILLRDGGIWQTRYMIILLLLFSLLILLIALFYDKKKRSL</sequence>
<evidence type="ECO:0000313" key="13">
    <source>
        <dbReference type="Proteomes" id="UP000183077"/>
    </source>
</evidence>
<dbReference type="EMBL" id="LQNU01000053">
    <property type="protein sequence ID" value="KZE81441.1"/>
    <property type="molecule type" value="Genomic_DNA"/>
</dbReference>
<evidence type="ECO:0000256" key="4">
    <source>
        <dbReference type="ARBA" id="ARBA00022475"/>
    </source>
</evidence>
<dbReference type="InterPro" id="IPR047817">
    <property type="entry name" value="ABC2_TM_bact-type"/>
</dbReference>
<evidence type="ECO:0000259" key="9">
    <source>
        <dbReference type="PROSITE" id="PS51012"/>
    </source>
</evidence>
<proteinExistence type="inferred from homology"/>
<feature type="transmembrane region" description="Helical" evidence="8">
    <location>
        <begin position="400"/>
        <end position="419"/>
    </location>
</feature>
<accession>A0A161UUF5</accession>
<evidence type="ECO:0000313" key="12">
    <source>
        <dbReference type="Proteomes" id="UP000076630"/>
    </source>
</evidence>
<keyword evidence="6 8" id="KW-1133">Transmembrane helix</keyword>
<dbReference type="GO" id="GO:0005886">
    <property type="term" value="C:plasma membrane"/>
    <property type="evidence" value="ECO:0007669"/>
    <property type="project" value="UniProtKB-SubCell"/>
</dbReference>
<feature type="transmembrane region" description="Helical" evidence="8">
    <location>
        <begin position="228"/>
        <end position="248"/>
    </location>
</feature>
<evidence type="ECO:0000256" key="6">
    <source>
        <dbReference type="ARBA" id="ARBA00022989"/>
    </source>
</evidence>
<dbReference type="PROSITE" id="PS51012">
    <property type="entry name" value="ABC_TM2"/>
    <property type="match status" value="1"/>
</dbReference>
<dbReference type="InterPro" id="IPR051449">
    <property type="entry name" value="ABC-2_transporter_component"/>
</dbReference>
<comment type="subcellular location">
    <subcellularLocation>
        <location evidence="1">Cell membrane</location>
        <topology evidence="1">Multi-pass membrane protein</topology>
    </subcellularLocation>
</comment>
<keyword evidence="5 8" id="KW-0812">Transmembrane</keyword>
<dbReference type="PANTHER" id="PTHR30294">
    <property type="entry name" value="MEMBRANE COMPONENT OF ABC TRANSPORTER YHHJ-RELATED"/>
    <property type="match status" value="1"/>
</dbReference>
<reference evidence="11 13" key="2">
    <citation type="submission" date="2016-10" db="EMBL/GenBank/DDBJ databases">
        <authorList>
            <person name="de Groot N.N."/>
        </authorList>
    </citation>
    <scope>NUCLEOTIDE SEQUENCE [LARGE SCALE GENOMIC DNA]</scope>
    <source>
        <strain evidence="11 13">DSM 23048</strain>
    </source>
</reference>
<dbReference type="Proteomes" id="UP000183077">
    <property type="component" value="Unassembled WGS sequence"/>
</dbReference>
<evidence type="ECO:0000256" key="1">
    <source>
        <dbReference type="ARBA" id="ARBA00004651"/>
    </source>
</evidence>
<gene>
    <name evidence="10" type="ORF">AV926_08605</name>
    <name evidence="11" type="ORF">SAMN04488018_102349</name>
</gene>
<dbReference type="AlphaFoldDB" id="A0A161UUF5"/>
<keyword evidence="7 8" id="KW-0472">Membrane</keyword>
<feature type="transmembrane region" description="Helical" evidence="8">
    <location>
        <begin position="344"/>
        <end position="364"/>
    </location>
</feature>